<evidence type="ECO:0000256" key="4">
    <source>
        <dbReference type="ARBA" id="ARBA00022448"/>
    </source>
</evidence>
<evidence type="ECO:0000313" key="12">
    <source>
        <dbReference type="EMBL" id="KAL1303344.1"/>
    </source>
</evidence>
<evidence type="ECO:0000313" key="13">
    <source>
        <dbReference type="Proteomes" id="UP001562354"/>
    </source>
</evidence>
<evidence type="ECO:0000256" key="3">
    <source>
        <dbReference type="ARBA" id="ARBA00020976"/>
    </source>
</evidence>
<keyword evidence="13" id="KW-1185">Reference proteome</keyword>
<evidence type="ECO:0000256" key="7">
    <source>
        <dbReference type="ARBA" id="ARBA00023136"/>
    </source>
</evidence>
<dbReference type="RefSeq" id="XP_069199619.1">
    <property type="nucleotide sequence ID" value="XM_069346740.1"/>
</dbReference>
<feature type="domain" description="Conserved oligomeric Golgi complex subunit 3 N-terminal" evidence="10">
    <location>
        <begin position="137"/>
        <end position="281"/>
    </location>
</feature>
<keyword evidence="6" id="KW-0333">Golgi apparatus</keyword>
<evidence type="ECO:0000256" key="5">
    <source>
        <dbReference type="ARBA" id="ARBA00022927"/>
    </source>
</evidence>
<comment type="similarity">
    <text evidence="2">Belongs to the COG3 family.</text>
</comment>
<dbReference type="EMBL" id="JBFMKM010000010">
    <property type="protein sequence ID" value="KAL1303344.1"/>
    <property type="molecule type" value="Genomic_DNA"/>
</dbReference>
<dbReference type="InterPro" id="IPR048685">
    <property type="entry name" value="COG3_C"/>
</dbReference>
<reference evidence="12 13" key="1">
    <citation type="submission" date="2024-07" db="EMBL/GenBank/DDBJ databases">
        <title>Draft sequence of the Neodothiora populina.</title>
        <authorList>
            <person name="Drown D.D."/>
            <person name="Schuette U.S."/>
            <person name="Buechlein A.B."/>
            <person name="Rusch D.R."/>
            <person name="Winton L.W."/>
            <person name="Adams G.A."/>
        </authorList>
    </citation>
    <scope>NUCLEOTIDE SEQUENCE [LARGE SCALE GENOMIC DNA]</scope>
    <source>
        <strain evidence="12 13">CPC 39397</strain>
    </source>
</reference>
<dbReference type="Pfam" id="PF20671">
    <property type="entry name" value="COG3_C"/>
    <property type="match status" value="1"/>
</dbReference>
<accession>A0ABR3PB13</accession>
<dbReference type="InterPro" id="IPR007265">
    <property type="entry name" value="COG_su3"/>
</dbReference>
<dbReference type="GeneID" id="95980442"/>
<evidence type="ECO:0000259" key="11">
    <source>
        <dbReference type="Pfam" id="PF20671"/>
    </source>
</evidence>
<feature type="domain" description="Conserved oligomeric Golgi complex subunit 3 C-terminal" evidence="11">
    <location>
        <begin position="303"/>
        <end position="667"/>
    </location>
</feature>
<evidence type="ECO:0000259" key="10">
    <source>
        <dbReference type="Pfam" id="PF04136"/>
    </source>
</evidence>
<evidence type="ECO:0000256" key="1">
    <source>
        <dbReference type="ARBA" id="ARBA00004395"/>
    </source>
</evidence>
<feature type="region of interest" description="Disordered" evidence="9">
    <location>
        <begin position="521"/>
        <end position="544"/>
    </location>
</feature>
<protein>
    <recommendedName>
        <fullName evidence="3">Conserved oligomeric Golgi complex subunit 3</fullName>
    </recommendedName>
    <alternativeName>
        <fullName evidence="8">Component of oligomeric Golgi complex 3</fullName>
    </alternativeName>
</protein>
<proteinExistence type="inferred from homology"/>
<keyword evidence="4" id="KW-0813">Transport</keyword>
<keyword evidence="5" id="KW-0653">Protein transport</keyword>
<dbReference type="PANTHER" id="PTHR13302">
    <property type="entry name" value="CONSERVED OLIGOMERIC GOLGI COMPLEX COMPONENT 3"/>
    <property type="match status" value="1"/>
</dbReference>
<organism evidence="12 13">
    <name type="scientific">Neodothiora populina</name>
    <dbReference type="NCBI Taxonomy" id="2781224"/>
    <lineage>
        <taxon>Eukaryota</taxon>
        <taxon>Fungi</taxon>
        <taxon>Dikarya</taxon>
        <taxon>Ascomycota</taxon>
        <taxon>Pezizomycotina</taxon>
        <taxon>Dothideomycetes</taxon>
        <taxon>Dothideomycetidae</taxon>
        <taxon>Dothideales</taxon>
        <taxon>Dothioraceae</taxon>
        <taxon>Neodothiora</taxon>
    </lineage>
</organism>
<dbReference type="Proteomes" id="UP001562354">
    <property type="component" value="Unassembled WGS sequence"/>
</dbReference>
<gene>
    <name evidence="12" type="ORF">AAFC00_006743</name>
</gene>
<dbReference type="Pfam" id="PF04136">
    <property type="entry name" value="COG3_N"/>
    <property type="match status" value="1"/>
</dbReference>
<keyword evidence="7" id="KW-0472">Membrane</keyword>
<dbReference type="InterPro" id="IPR048320">
    <property type="entry name" value="COG3_N"/>
</dbReference>
<sequence>MDDWYGAFVPAASTADDKSKHKRRASLLQQPNDSDKTDAVAVVEPPVVELDEEVSLLDGPPEATLARRAQSYTDFHHALLANTNKTKAKKLHHGRKTSLDFASAHGSSLRSDLEFADWYMHLEDELLEESHRDYACYQEELQLSHDHLDSLLASTSSTLSLLSSLSDSFKAVEAQTTAFQAQCESLVTEQRRVTALADDVADNLRYYAYLEPMTRRLNAPGATNLVRDKDFPEMLANLDNCLEYMQEHPAHSEAATYRSRYRLLLTRALTLIRVHFTNSLRSLAADVSQRIADKQLNDTTQAALLYAKFRVGAPELKQLGYEIQKRAVLAPGADAGGEAEYQSLVNELHQSYSTTRGRLLFPIITRRMHEIAALDDAAGDLVTFARSAIGFVRGICLDEHDLWNDWFSGSDGLYEFLDALFEPLYDHLRPKTIHETRILRLCELCTFIQTRFMEEEDEDDIDSPSEGRPPKKGLDFAPLIQPALEDAQTRLVFLAQAVLRDDIENYKPTPQDLDYPATARRASTVTTTGKRVPLSGRKGSADAQSAIPKTPMIVDEDDGGASVFESQFGNVEKQSTTSYPTLRKAAWLLSRIYRLVNSTVFDDLAHRIVHSTTQSLVTASLHISRQSSPTDARLFLISHLLRLKQQIVAFDIEYVTSSPEISFDFSALTNKFYEIKGKGIIGGLWNPTAWVKIAVSSGGGLLVPKVVENMLDAKVELDGRLRSVINDFVTAYSSRITAPLSHFHQEHLSSSRTNEDAEDQDLNTAANKATVAARGIAQKEIVTLRRRLDEYIEDARTRETLVAAVRDQVILSYEEWIERNVSANNEKIKIAKMNKKGKGREDEVWAADVFAEWCDATFAVGNVVASGGAEE</sequence>
<evidence type="ECO:0000256" key="6">
    <source>
        <dbReference type="ARBA" id="ARBA00023034"/>
    </source>
</evidence>
<comment type="subcellular location">
    <subcellularLocation>
        <location evidence="1">Golgi apparatus membrane</location>
        <topology evidence="1">Peripheral membrane protein</topology>
    </subcellularLocation>
</comment>
<evidence type="ECO:0000256" key="9">
    <source>
        <dbReference type="SAM" id="MobiDB-lite"/>
    </source>
</evidence>
<feature type="region of interest" description="Disordered" evidence="9">
    <location>
        <begin position="13"/>
        <end position="38"/>
    </location>
</feature>
<comment type="caution">
    <text evidence="12">The sequence shown here is derived from an EMBL/GenBank/DDBJ whole genome shotgun (WGS) entry which is preliminary data.</text>
</comment>
<name>A0ABR3PB13_9PEZI</name>
<dbReference type="PANTHER" id="PTHR13302:SF8">
    <property type="entry name" value="CONSERVED OLIGOMERIC GOLGI COMPLEX SUBUNIT 3"/>
    <property type="match status" value="1"/>
</dbReference>
<evidence type="ECO:0000256" key="8">
    <source>
        <dbReference type="ARBA" id="ARBA00031339"/>
    </source>
</evidence>
<evidence type="ECO:0000256" key="2">
    <source>
        <dbReference type="ARBA" id="ARBA00009936"/>
    </source>
</evidence>